<evidence type="ECO:0000256" key="8">
    <source>
        <dbReference type="ARBA" id="ARBA00022840"/>
    </source>
</evidence>
<reference evidence="16 17" key="1">
    <citation type="journal article" date="2023" name="G3 (Bethesda)">
        <title>A haplotype-resolved chromosome-scale genome for Quercus rubra L. provides insights into the genetics of adaptive traits for red oak species.</title>
        <authorList>
            <person name="Kapoor B."/>
            <person name="Jenkins J."/>
            <person name="Schmutz J."/>
            <person name="Zhebentyayeva T."/>
            <person name="Kuelheim C."/>
            <person name="Coggeshall M."/>
            <person name="Heim C."/>
            <person name="Lasky J.R."/>
            <person name="Leites L."/>
            <person name="Islam-Faridi N."/>
            <person name="Romero-Severson J."/>
            <person name="DeLeo V.L."/>
            <person name="Lucas S.M."/>
            <person name="Lazic D."/>
            <person name="Gailing O."/>
            <person name="Carlson J."/>
            <person name="Staton M."/>
        </authorList>
    </citation>
    <scope>NUCLEOTIDE SEQUENCE [LARGE SCALE GENOMIC DNA]</scope>
    <source>
        <strain evidence="16">Pseudo-F2</strain>
    </source>
</reference>
<keyword evidence="11" id="KW-0325">Glycoprotein</keyword>
<dbReference type="PROSITE" id="PS00108">
    <property type="entry name" value="PROTEIN_KINASE_ST"/>
    <property type="match status" value="1"/>
</dbReference>
<comment type="caution">
    <text evidence="16">The sequence shown here is derived from an EMBL/GenBank/DDBJ whole genome shotgun (WGS) entry which is preliminary data.</text>
</comment>
<evidence type="ECO:0000256" key="9">
    <source>
        <dbReference type="ARBA" id="ARBA00022989"/>
    </source>
</evidence>
<dbReference type="InterPro" id="IPR000719">
    <property type="entry name" value="Prot_kinase_dom"/>
</dbReference>
<dbReference type="InterPro" id="IPR008271">
    <property type="entry name" value="Ser/Thr_kinase_AS"/>
</dbReference>
<keyword evidence="2" id="KW-0723">Serine/threonine-protein kinase</keyword>
<evidence type="ECO:0000256" key="1">
    <source>
        <dbReference type="ARBA" id="ARBA00004479"/>
    </source>
</evidence>
<evidence type="ECO:0000256" key="10">
    <source>
        <dbReference type="ARBA" id="ARBA00023136"/>
    </source>
</evidence>
<comment type="subcellular location">
    <subcellularLocation>
        <location evidence="1">Membrane</location>
        <topology evidence="1">Single-pass type I membrane protein</topology>
    </subcellularLocation>
</comment>
<dbReference type="CDD" id="cd14066">
    <property type="entry name" value="STKc_IRAK"/>
    <property type="match status" value="1"/>
</dbReference>
<dbReference type="AlphaFoldDB" id="A0AAN7F280"/>
<feature type="signal peptide" evidence="14">
    <location>
        <begin position="1"/>
        <end position="30"/>
    </location>
</feature>
<proteinExistence type="predicted"/>
<dbReference type="PROSITE" id="PS00107">
    <property type="entry name" value="PROTEIN_KINASE_ATP"/>
    <property type="match status" value="1"/>
</dbReference>
<dbReference type="GO" id="GO:0016020">
    <property type="term" value="C:membrane"/>
    <property type="evidence" value="ECO:0007669"/>
    <property type="project" value="UniProtKB-SubCell"/>
</dbReference>
<name>A0AAN7F280_QUERU</name>
<feature type="binding site" evidence="12">
    <location>
        <position position="518"/>
    </location>
    <ligand>
        <name>ATP</name>
        <dbReference type="ChEBI" id="CHEBI:30616"/>
    </ligand>
</feature>
<dbReference type="GO" id="GO:0004674">
    <property type="term" value="F:protein serine/threonine kinase activity"/>
    <property type="evidence" value="ECO:0007669"/>
    <property type="project" value="UniProtKB-KW"/>
</dbReference>
<feature type="region of interest" description="Disordered" evidence="13">
    <location>
        <begin position="811"/>
        <end position="837"/>
    </location>
</feature>
<dbReference type="InterPro" id="IPR017441">
    <property type="entry name" value="Protein_kinase_ATP_BS"/>
</dbReference>
<dbReference type="Gene3D" id="3.30.200.20">
    <property type="entry name" value="Phosphorylase Kinase, domain 1"/>
    <property type="match status" value="1"/>
</dbReference>
<evidence type="ECO:0000256" key="11">
    <source>
        <dbReference type="ARBA" id="ARBA00023180"/>
    </source>
</evidence>
<keyword evidence="17" id="KW-1185">Reference proteome</keyword>
<evidence type="ECO:0000256" key="2">
    <source>
        <dbReference type="ARBA" id="ARBA00022527"/>
    </source>
</evidence>
<evidence type="ECO:0000256" key="7">
    <source>
        <dbReference type="ARBA" id="ARBA00022777"/>
    </source>
</evidence>
<keyword evidence="9" id="KW-1133">Transmembrane helix</keyword>
<dbReference type="EMBL" id="JAXUIC010000006">
    <property type="protein sequence ID" value="KAK4584767.1"/>
    <property type="molecule type" value="Genomic_DNA"/>
</dbReference>
<keyword evidence="3" id="KW-0808">Transferase</keyword>
<evidence type="ECO:0000256" key="3">
    <source>
        <dbReference type="ARBA" id="ARBA00022679"/>
    </source>
</evidence>
<dbReference type="InterPro" id="IPR024788">
    <property type="entry name" value="Malectin-like_Carb-bd_dom"/>
</dbReference>
<dbReference type="Gene3D" id="1.10.510.10">
    <property type="entry name" value="Transferase(Phosphotransferase) domain 1"/>
    <property type="match status" value="1"/>
</dbReference>
<evidence type="ECO:0000256" key="12">
    <source>
        <dbReference type="PROSITE-ProRule" id="PRU10141"/>
    </source>
</evidence>
<dbReference type="PROSITE" id="PS50011">
    <property type="entry name" value="PROTEIN_KINASE_DOM"/>
    <property type="match status" value="1"/>
</dbReference>
<keyword evidence="5 14" id="KW-0732">Signal</keyword>
<dbReference type="InterPro" id="IPR001245">
    <property type="entry name" value="Ser-Thr/Tyr_kinase_cat_dom"/>
</dbReference>
<keyword evidence="8 12" id="KW-0067">ATP-binding</keyword>
<evidence type="ECO:0000256" key="4">
    <source>
        <dbReference type="ARBA" id="ARBA00022692"/>
    </source>
</evidence>
<dbReference type="FunFam" id="2.60.120.430:FF:000005">
    <property type="entry name" value="Putative receptor-like protein kinase"/>
    <property type="match status" value="1"/>
</dbReference>
<evidence type="ECO:0000313" key="16">
    <source>
        <dbReference type="EMBL" id="KAK4584767.1"/>
    </source>
</evidence>
<evidence type="ECO:0000256" key="6">
    <source>
        <dbReference type="ARBA" id="ARBA00022741"/>
    </source>
</evidence>
<evidence type="ECO:0000259" key="15">
    <source>
        <dbReference type="PROSITE" id="PS50011"/>
    </source>
</evidence>
<dbReference type="Pfam" id="PF12819">
    <property type="entry name" value="Malectin_like"/>
    <property type="match status" value="1"/>
</dbReference>
<dbReference type="FunFam" id="1.10.510.10:FF:000252">
    <property type="entry name" value="Receptor-like protein kinase FERONIA"/>
    <property type="match status" value="1"/>
</dbReference>
<accession>A0AAN7F280</accession>
<protein>
    <recommendedName>
        <fullName evidence="15">Protein kinase domain-containing protein</fullName>
    </recommendedName>
</protein>
<evidence type="ECO:0000313" key="17">
    <source>
        <dbReference type="Proteomes" id="UP001324115"/>
    </source>
</evidence>
<dbReference type="PANTHER" id="PTHR45631">
    <property type="entry name" value="OS07G0107800 PROTEIN-RELATED"/>
    <property type="match status" value="1"/>
</dbReference>
<organism evidence="16 17">
    <name type="scientific">Quercus rubra</name>
    <name type="common">Northern red oak</name>
    <name type="synonym">Quercus borealis</name>
    <dbReference type="NCBI Taxonomy" id="3512"/>
    <lineage>
        <taxon>Eukaryota</taxon>
        <taxon>Viridiplantae</taxon>
        <taxon>Streptophyta</taxon>
        <taxon>Embryophyta</taxon>
        <taxon>Tracheophyta</taxon>
        <taxon>Spermatophyta</taxon>
        <taxon>Magnoliopsida</taxon>
        <taxon>eudicotyledons</taxon>
        <taxon>Gunneridae</taxon>
        <taxon>Pentapetalae</taxon>
        <taxon>rosids</taxon>
        <taxon>fabids</taxon>
        <taxon>Fagales</taxon>
        <taxon>Fagaceae</taxon>
        <taxon>Quercus</taxon>
    </lineage>
</organism>
<dbReference type="InterPro" id="IPR011009">
    <property type="entry name" value="Kinase-like_dom_sf"/>
</dbReference>
<evidence type="ECO:0000256" key="14">
    <source>
        <dbReference type="SAM" id="SignalP"/>
    </source>
</evidence>
<evidence type="ECO:0000256" key="5">
    <source>
        <dbReference type="ARBA" id="ARBA00022729"/>
    </source>
</evidence>
<keyword evidence="4" id="KW-0812">Transmembrane</keyword>
<dbReference type="FunFam" id="3.30.200.20:FF:000039">
    <property type="entry name" value="receptor-like protein kinase FERONIA"/>
    <property type="match status" value="1"/>
</dbReference>
<gene>
    <name evidence="16" type="ORF">RGQ29_022459</name>
</gene>
<feature type="domain" description="Protein kinase" evidence="15">
    <location>
        <begin position="490"/>
        <end position="771"/>
    </location>
</feature>
<dbReference type="Proteomes" id="UP001324115">
    <property type="component" value="Unassembled WGS sequence"/>
</dbReference>
<dbReference type="Pfam" id="PF07714">
    <property type="entry name" value="PK_Tyr_Ser-Thr"/>
    <property type="match status" value="1"/>
</dbReference>
<sequence>MEMVHSHKNHFQLCFLLPLQFSSFLLFSLAYTDPDKYFINCGASSDAKLSNNQVFVADRNSASFSTGKSEHVSNTSTWIPELYQTARVYRQPCSYRFEIDQNGTYIVRLHFFAYLSRRANLYDALFNVSASGFSLLTNFSIRNSTSPVIKEFLLTIPQGDFRIQFIPSENSSLAFVSAIEVFLANEIRITDNATRVTSAGNAGNYKGLLSRALHTIHRINFGGSQIDYDESYWRKWVADGSYLILNNDSAVNSNYYPTRPNYFSSLATNYTAPDYVYQTAKQLKEVSGNNASLLNLTWRFPVSKNTSHFVRVHFCDIVIKTLNDIMFNLYIYSNFDKLIDPYNITTNFATPFFVDYVVDSDDSGFMNFSISPSENESRILNAFLNGLEIMEFVKTSGSILDECKPVKKFSPVIKIIGSVGSGAFMIVIIVVALRLKCRKSVPDQSLTKLLFGGLSFNRMTEGSANSSLPSNLNLSWRISLAEIQFATKNFNAKLLIGKGGFGKVYKGSLHNGTRVAVKRSEAGHGQGIEEFQTEIIVLSQIRHQHLVSLIGYCDERSEMILVYEYMEKGTLREHLYHSNDNSESSPSRFELSWKQRLEICIGAATGLHYLHTGPAGGIIHRDVKTTNILLNENYVAKVADFGLSKSGILDPEHFTMGVKGSFGYLDPEYLTTLQLTEKSDVYSFGVVLLEILCARPAINNSLPMDEMNLAEWGMLWQRKGQLEKIIDPVLVGKIKPSSLRKFGETAEKCLKTSGADRPKMHEVLYDLQYALKLQETAMHADPREDSTINTSFELQLPLAWQLHSDRILMEEDDHTPMGGDDDSDTKAILESPNPIED</sequence>
<dbReference type="SUPFAM" id="SSF56112">
    <property type="entry name" value="Protein kinase-like (PK-like)"/>
    <property type="match status" value="1"/>
</dbReference>
<dbReference type="GO" id="GO:0005524">
    <property type="term" value="F:ATP binding"/>
    <property type="evidence" value="ECO:0007669"/>
    <property type="project" value="UniProtKB-UniRule"/>
</dbReference>
<keyword evidence="6 12" id="KW-0547">Nucleotide-binding</keyword>
<feature type="chain" id="PRO_5042891666" description="Protein kinase domain-containing protein" evidence="14">
    <location>
        <begin position="31"/>
        <end position="837"/>
    </location>
</feature>
<dbReference type="Gene3D" id="2.60.120.430">
    <property type="entry name" value="Galactose-binding lectin"/>
    <property type="match status" value="2"/>
</dbReference>
<dbReference type="FunFam" id="2.60.120.430:FF:000013">
    <property type="entry name" value="Putative receptor-like protein kinase"/>
    <property type="match status" value="1"/>
</dbReference>
<dbReference type="SMART" id="SM00220">
    <property type="entry name" value="S_TKc"/>
    <property type="match status" value="1"/>
</dbReference>
<evidence type="ECO:0000256" key="13">
    <source>
        <dbReference type="SAM" id="MobiDB-lite"/>
    </source>
</evidence>
<keyword evidence="10" id="KW-0472">Membrane</keyword>
<keyword evidence="7" id="KW-0418">Kinase</keyword>